<dbReference type="EMBL" id="QQRQ01000006">
    <property type="protein sequence ID" value="RFT06920.1"/>
    <property type="molecule type" value="Genomic_DNA"/>
</dbReference>
<proteinExistence type="predicted"/>
<reference evidence="1 2" key="1">
    <citation type="submission" date="2018-07" db="EMBL/GenBank/DDBJ databases">
        <title>GABA Modulating Bacteria of the Human Gut Microbiota.</title>
        <authorList>
            <person name="Strandwitz P."/>
            <person name="Kim K.H."/>
            <person name="Terekhova D."/>
            <person name="Liu J.K."/>
            <person name="Sharma A."/>
            <person name="Levering J."/>
            <person name="Mcdonald D."/>
            <person name="Dietrich D."/>
            <person name="Ramadhar T.R."/>
            <person name="Lekbua A."/>
            <person name="Mroue N."/>
            <person name="Liston C."/>
            <person name="Stewart E.J."/>
            <person name="Dubin M.J."/>
            <person name="Zengler K."/>
            <person name="Knight R."/>
            <person name="Gilbert J.A."/>
            <person name="Clardy J."/>
            <person name="Lewis K."/>
        </authorList>
    </citation>
    <scope>NUCLEOTIDE SEQUENCE [LARGE SCALE GENOMIC DNA]</scope>
    <source>
        <strain evidence="1 2">KLE1738</strain>
    </source>
</reference>
<dbReference type="Proteomes" id="UP000260649">
    <property type="component" value="Unassembled WGS sequence"/>
</dbReference>
<protein>
    <submittedName>
        <fullName evidence="1">Uncharacterized protein</fullName>
    </submittedName>
</protein>
<dbReference type="GeneID" id="97995205"/>
<comment type="caution">
    <text evidence="1">The sequence shown here is derived from an EMBL/GenBank/DDBJ whole genome shotgun (WGS) entry which is preliminary data.</text>
</comment>
<dbReference type="OrthoDB" id="1959840at2"/>
<evidence type="ECO:0000313" key="1">
    <source>
        <dbReference type="EMBL" id="RFT06920.1"/>
    </source>
</evidence>
<dbReference type="AlphaFoldDB" id="A0A3E2B4H5"/>
<organism evidence="1 2">
    <name type="scientific">Evtepia gabavorous</name>
    <dbReference type="NCBI Taxonomy" id="2211183"/>
    <lineage>
        <taxon>Bacteria</taxon>
        <taxon>Bacillati</taxon>
        <taxon>Bacillota</taxon>
        <taxon>Clostridia</taxon>
        <taxon>Eubacteriales</taxon>
        <taxon>Evtepia</taxon>
    </lineage>
</organism>
<gene>
    <name evidence="1" type="ORF">DV520_05580</name>
</gene>
<accession>A0A3E2B4H5</accession>
<evidence type="ECO:0000313" key="2">
    <source>
        <dbReference type="Proteomes" id="UP000260649"/>
    </source>
</evidence>
<dbReference type="RefSeq" id="WP_117142064.1">
    <property type="nucleotide sequence ID" value="NZ_CAKXKJ010000023.1"/>
</dbReference>
<sequence length="301" mass="34270">MDRENTAAEYPELPFRLGDELDGLGRVIRIEQEGPGVYYVAAKDPAGAFRLPGEYYVVRRDSPAIPREAKTYGVPLPQYPMLLSYALDEADNGHRIVRYELYKYRLQHGLPLPEQSALRDTAVYGMELHPEYFGPYPVPLHTPRGNTVRHKRLLNGVYWIETDQCRELLAVCYPIGQGDLPVMVQEWALQTDYDRTHGIHHTLGYLFFAGRHLCVALFELMQLHRELETNGMVDPAALMNAIWRDNPAYAVVYNLEEALGLHDTFGLLMQQVGVEQELVGSTEQMIVYSPEAGVTFLRFQG</sequence>
<keyword evidence="2" id="KW-1185">Reference proteome</keyword>
<name>A0A3E2B4H5_9FIRM</name>